<reference evidence="4 5" key="1">
    <citation type="submission" date="2024-01" db="EMBL/GenBank/DDBJ databases">
        <authorList>
            <person name="Allen C."/>
            <person name="Tagirdzhanova G."/>
        </authorList>
    </citation>
    <scope>NUCLEOTIDE SEQUENCE [LARGE SCALE GENOMIC DNA]</scope>
</reference>
<organism evidence="4 5">
    <name type="scientific">Sporothrix curviconia</name>
    <dbReference type="NCBI Taxonomy" id="1260050"/>
    <lineage>
        <taxon>Eukaryota</taxon>
        <taxon>Fungi</taxon>
        <taxon>Dikarya</taxon>
        <taxon>Ascomycota</taxon>
        <taxon>Pezizomycotina</taxon>
        <taxon>Sordariomycetes</taxon>
        <taxon>Sordariomycetidae</taxon>
        <taxon>Ophiostomatales</taxon>
        <taxon>Ophiostomataceae</taxon>
        <taxon>Sporothrix</taxon>
    </lineage>
</organism>
<dbReference type="Pfam" id="PF00465">
    <property type="entry name" value="Fe-ADH"/>
    <property type="match status" value="1"/>
</dbReference>
<dbReference type="InterPro" id="IPR039697">
    <property type="entry name" value="Alcohol_dehydrogenase_Fe"/>
</dbReference>
<sequence>MTDSVLPVSGIYEPHGLRKLYYGPNVVEKHLLHVLPSSTSKAFIVTGASLAAKTPLVKRVQDLLGTAHHGGTFSQIRQHAPVEQVARAIDDLCGRPDTEAVISIGGGSPIDAAKTLSKRFHAAHGRYLVHIAIPTTLSAAECTDIGGTTMQDGVKQGVRGDELAPQYIFYDASFALHTPPALFMSTGIRAMDHALELQYNPAAAWLPVKAIALQAIATLYRLLPRYRDDPTDEHVILGLFLAAYGSLGFFGKQMRGSLGLSHTIGYALGSPYGIPHGITSCLTLGHVVALKAELDPADAACVAGTLPCFGKARSGDDVADSRVVGAVILQLVRDLGLYTTLTEHGVPGDQLDVICDRALGSWMPGEERDLQDAALRAAVRRLVACLF</sequence>
<dbReference type="PANTHER" id="PTHR11496">
    <property type="entry name" value="ALCOHOL DEHYDROGENASE"/>
    <property type="match status" value="1"/>
</dbReference>
<dbReference type="Gene3D" id="1.20.1090.10">
    <property type="entry name" value="Dehydroquinate synthase-like - alpha domain"/>
    <property type="match status" value="1"/>
</dbReference>
<dbReference type="Gene3D" id="3.40.50.1970">
    <property type="match status" value="1"/>
</dbReference>
<dbReference type="Proteomes" id="UP001642405">
    <property type="component" value="Unassembled WGS sequence"/>
</dbReference>
<dbReference type="PROSITE" id="PS00060">
    <property type="entry name" value="ADH_IRON_2"/>
    <property type="match status" value="1"/>
</dbReference>
<gene>
    <name evidence="4" type="ORF">SCUCBS95973_006544</name>
</gene>
<dbReference type="InterPro" id="IPR018211">
    <property type="entry name" value="ADH_Fe_CS"/>
</dbReference>
<feature type="domain" description="Alcohol dehydrogenase iron-type/glycerol dehydrogenase GldA" evidence="2">
    <location>
        <begin position="19"/>
        <end position="171"/>
    </location>
</feature>
<dbReference type="CDD" id="cd08192">
    <property type="entry name" value="MAR-like"/>
    <property type="match status" value="1"/>
</dbReference>
<dbReference type="InterPro" id="IPR056798">
    <property type="entry name" value="ADH_Fe_C"/>
</dbReference>
<evidence type="ECO:0000259" key="2">
    <source>
        <dbReference type="Pfam" id="PF00465"/>
    </source>
</evidence>
<dbReference type="PANTHER" id="PTHR11496:SF97">
    <property type="entry name" value="ALCOHOL DEHYDROGENASE IRON-TYPE_GLYCEROL DEHYDROGENASE GLDA DOMAIN-CONTAINING PROTEIN"/>
    <property type="match status" value="1"/>
</dbReference>
<dbReference type="SUPFAM" id="SSF56796">
    <property type="entry name" value="Dehydroquinate synthase-like"/>
    <property type="match status" value="1"/>
</dbReference>
<feature type="domain" description="Fe-containing alcohol dehydrogenase-like C-terminal" evidence="3">
    <location>
        <begin position="184"/>
        <end position="359"/>
    </location>
</feature>
<comment type="caution">
    <text evidence="4">The sequence shown here is derived from an EMBL/GenBank/DDBJ whole genome shotgun (WGS) entry which is preliminary data.</text>
</comment>
<proteinExistence type="predicted"/>
<name>A0ABP0C5Y6_9PEZI</name>
<evidence type="ECO:0000259" key="3">
    <source>
        <dbReference type="Pfam" id="PF25137"/>
    </source>
</evidence>
<accession>A0ABP0C5Y6</accession>
<evidence type="ECO:0008006" key="6">
    <source>
        <dbReference type="Google" id="ProtNLM"/>
    </source>
</evidence>
<evidence type="ECO:0000256" key="1">
    <source>
        <dbReference type="ARBA" id="ARBA00023002"/>
    </source>
</evidence>
<dbReference type="EMBL" id="CAWUHB010000039">
    <property type="protein sequence ID" value="CAK7227440.1"/>
    <property type="molecule type" value="Genomic_DNA"/>
</dbReference>
<protein>
    <recommendedName>
        <fullName evidence="6">Alcohol dehydrogenase iron-type/glycerol dehydrogenase GldA domain-containing protein</fullName>
    </recommendedName>
</protein>
<keyword evidence="1" id="KW-0560">Oxidoreductase</keyword>
<evidence type="ECO:0000313" key="4">
    <source>
        <dbReference type="EMBL" id="CAK7227440.1"/>
    </source>
</evidence>
<keyword evidence="5" id="KW-1185">Reference proteome</keyword>
<dbReference type="InterPro" id="IPR001670">
    <property type="entry name" value="ADH_Fe/GldA"/>
</dbReference>
<evidence type="ECO:0000313" key="5">
    <source>
        <dbReference type="Proteomes" id="UP001642405"/>
    </source>
</evidence>
<dbReference type="Pfam" id="PF25137">
    <property type="entry name" value="ADH_Fe_C"/>
    <property type="match status" value="1"/>
</dbReference>